<evidence type="ECO:0000313" key="2">
    <source>
        <dbReference type="Proteomes" id="UP001336314"/>
    </source>
</evidence>
<dbReference type="EMBL" id="JAUHLI010000012">
    <property type="protein sequence ID" value="MEE2002285.1"/>
    <property type="molecule type" value="Genomic_DNA"/>
</dbReference>
<comment type="caution">
    <text evidence="1">The sequence shown here is derived from an EMBL/GenBank/DDBJ whole genome shotgun (WGS) entry which is preliminary data.</text>
</comment>
<organism evidence="1 2">
    <name type="scientific">Alkalimonas cellulosilytica</name>
    <dbReference type="NCBI Taxonomy" id="3058395"/>
    <lineage>
        <taxon>Bacteria</taxon>
        <taxon>Pseudomonadati</taxon>
        <taxon>Pseudomonadota</taxon>
        <taxon>Gammaproteobacteria</taxon>
        <taxon>Alkalimonas</taxon>
    </lineage>
</organism>
<accession>A0ABU7J8S3</accession>
<reference evidence="1 2" key="1">
    <citation type="submission" date="2023-07" db="EMBL/GenBank/DDBJ databases">
        <title>Alkalimonas sp., MEB108 novel, alkaliphilic bacterium isolated from Lonar Lake, India.</title>
        <authorList>
            <person name="Joshi A."/>
            <person name="Thite S."/>
        </authorList>
    </citation>
    <scope>NUCLEOTIDE SEQUENCE [LARGE SCALE GENOMIC DNA]</scope>
    <source>
        <strain evidence="1 2">MEB108</strain>
    </source>
</reference>
<dbReference type="RefSeq" id="WP_330129355.1">
    <property type="nucleotide sequence ID" value="NZ_JAUHLI010000012.1"/>
</dbReference>
<name>A0ABU7J8S3_9GAMM</name>
<keyword evidence="2" id="KW-1185">Reference proteome</keyword>
<protein>
    <submittedName>
        <fullName evidence="1">Uncharacterized protein</fullName>
    </submittedName>
</protein>
<gene>
    <name evidence="1" type="ORF">QWY20_12555</name>
</gene>
<dbReference type="Proteomes" id="UP001336314">
    <property type="component" value="Unassembled WGS sequence"/>
</dbReference>
<proteinExistence type="predicted"/>
<sequence length="83" mass="9330">MSVVIGKKEAIALLQHWQQQGRSLLPLLRVQENSNGTLVITLPDYASNQWFTVKGGYPNYQMAMAAFGQWIDGFVRSSDVVCR</sequence>
<evidence type="ECO:0000313" key="1">
    <source>
        <dbReference type="EMBL" id="MEE2002285.1"/>
    </source>
</evidence>